<reference evidence="2" key="1">
    <citation type="submission" date="2022-07" db="EMBL/GenBank/DDBJ databases">
        <authorList>
            <person name="Criscuolo A."/>
        </authorList>
    </citation>
    <scope>NUCLEOTIDE SEQUENCE</scope>
    <source>
        <strain evidence="2">CIP111854</strain>
    </source>
</reference>
<dbReference type="AlphaFoldDB" id="A0A9W4R5Q2"/>
<dbReference type="RefSeq" id="WP_261627196.1">
    <property type="nucleotide sequence ID" value="NZ_CAMAPC010000033.1"/>
</dbReference>
<keyword evidence="1" id="KW-0472">Membrane</keyword>
<comment type="caution">
    <text evidence="2">The sequence shown here is derived from an EMBL/GenBank/DDBJ whole genome shotgun (WGS) entry which is preliminary data.</text>
</comment>
<sequence length="266" mass="30557">MEPEHLFYAATIILAIIALYNVTYILKLLYKLSIFIFAKTPSSSLKVGDYIRVQGNMRMPAIKSPFFNNICVYWRYYIYASFESKRKKPNKGMQEHNPRLDVQESHTPPFIVAQSNYLIHIAFTDISSALINLTASKNIRKKPPNEKAEQLVKDKYKAYRVHEYRLPINADVAIWGKVDSINGQMINIVHSSDDNHPSFLYAGSALAVYWRFIERILLSLAAIAACYALNFYLPVLVDKNFVFVIVSLIGIGVLQKLAKRKLFKRK</sequence>
<evidence type="ECO:0000313" key="3">
    <source>
        <dbReference type="Proteomes" id="UP001152467"/>
    </source>
</evidence>
<protein>
    <submittedName>
        <fullName evidence="2">Uncharacterized protein</fullName>
    </submittedName>
</protein>
<keyword evidence="1" id="KW-1133">Transmembrane helix</keyword>
<keyword evidence="3" id="KW-1185">Reference proteome</keyword>
<feature type="transmembrane region" description="Helical" evidence="1">
    <location>
        <begin position="216"/>
        <end position="235"/>
    </location>
</feature>
<proteinExistence type="predicted"/>
<accession>A0A9W4R5Q2</accession>
<feature type="transmembrane region" description="Helical" evidence="1">
    <location>
        <begin position="241"/>
        <end position="258"/>
    </location>
</feature>
<dbReference type="EMBL" id="CAMAPC010000033">
    <property type="protein sequence ID" value="CAH9067387.1"/>
    <property type="molecule type" value="Genomic_DNA"/>
</dbReference>
<keyword evidence="1" id="KW-0812">Transmembrane</keyword>
<feature type="transmembrane region" description="Helical" evidence="1">
    <location>
        <begin position="6"/>
        <end position="26"/>
    </location>
</feature>
<evidence type="ECO:0000313" key="2">
    <source>
        <dbReference type="EMBL" id="CAH9067387.1"/>
    </source>
</evidence>
<dbReference type="Proteomes" id="UP001152467">
    <property type="component" value="Unassembled WGS sequence"/>
</dbReference>
<organism evidence="2 3">
    <name type="scientific">Pseudoalteromonas holothuriae</name>
    <dbReference type="NCBI Taxonomy" id="2963714"/>
    <lineage>
        <taxon>Bacteria</taxon>
        <taxon>Pseudomonadati</taxon>
        <taxon>Pseudomonadota</taxon>
        <taxon>Gammaproteobacteria</taxon>
        <taxon>Alteromonadales</taxon>
        <taxon>Pseudoalteromonadaceae</taxon>
        <taxon>Pseudoalteromonas</taxon>
    </lineage>
</organism>
<gene>
    <name evidence="2" type="ORF">PSECIP111854_04093</name>
</gene>
<evidence type="ECO:0000256" key="1">
    <source>
        <dbReference type="SAM" id="Phobius"/>
    </source>
</evidence>
<name>A0A9W4R5Q2_9GAMM</name>